<accession>D6Z8S9</accession>
<feature type="compositionally biased region" description="Polar residues" evidence="12">
    <location>
        <begin position="354"/>
        <end position="363"/>
    </location>
</feature>
<feature type="region of interest" description="Disordered" evidence="12">
    <location>
        <begin position="1"/>
        <end position="20"/>
    </location>
</feature>
<dbReference type="eggNOG" id="COG0501">
    <property type="taxonomic scope" value="Bacteria"/>
</dbReference>
<feature type="compositionally biased region" description="Pro residues" evidence="12">
    <location>
        <begin position="331"/>
        <end position="341"/>
    </location>
</feature>
<evidence type="ECO:0000256" key="6">
    <source>
        <dbReference type="ARBA" id="ARBA00022801"/>
    </source>
</evidence>
<feature type="transmembrane region" description="Helical" evidence="13">
    <location>
        <begin position="91"/>
        <end position="113"/>
    </location>
</feature>
<comment type="similarity">
    <text evidence="11">Belongs to the peptidase M48 family.</text>
</comment>
<reference evidence="15 16" key="1">
    <citation type="journal article" date="2010" name="Stand. Genomic Sci.">
        <title>Complete genome sequence of Segniliparus rotundus type strain (CDC 1076).</title>
        <authorList>
            <person name="Sikorski J."/>
            <person name="Lapidus A."/>
            <person name="Copeland A."/>
            <person name="Misra M."/>
            <person name="Glavina Del Rio T."/>
            <person name="Nolan M."/>
            <person name="Lucas S."/>
            <person name="Chen F."/>
            <person name="Tice H."/>
            <person name="Cheng J.F."/>
            <person name="Jando M."/>
            <person name="Schneider S."/>
            <person name="Bruce D."/>
            <person name="Goodwin L."/>
            <person name="Pitluck S."/>
            <person name="Liolios K."/>
            <person name="Mikhailova N."/>
            <person name="Pati A."/>
            <person name="Ivanova N."/>
            <person name="Mavromatis K."/>
            <person name="Chen A."/>
            <person name="Palaniappan K."/>
            <person name="Chertkov O."/>
            <person name="Land M."/>
            <person name="Hauser L."/>
            <person name="Chang Y.J."/>
            <person name="Jeffries C.D."/>
            <person name="Brettin T."/>
            <person name="Detter J.C."/>
            <person name="Han C."/>
            <person name="Rohde M."/>
            <person name="Goker M."/>
            <person name="Bristow J."/>
            <person name="Eisen J.A."/>
            <person name="Markowitz V."/>
            <person name="Hugenholtz P."/>
            <person name="Kyrpides N.C."/>
            <person name="Klenk H.P."/>
        </authorList>
    </citation>
    <scope>NUCLEOTIDE SEQUENCE [LARGE SCALE GENOMIC DNA]</scope>
    <source>
        <strain evidence="16">ATCC BAA-972 / CDC 1076 / CIP 108378 / DSM 44985 / JCM 13578</strain>
    </source>
</reference>
<keyword evidence="8 13" id="KW-1133">Transmembrane helix</keyword>
<feature type="transmembrane region" description="Helical" evidence="13">
    <location>
        <begin position="45"/>
        <end position="71"/>
    </location>
</feature>
<keyword evidence="3 11" id="KW-0645">Protease</keyword>
<dbReference type="GO" id="GO:0006508">
    <property type="term" value="P:proteolysis"/>
    <property type="evidence" value="ECO:0007669"/>
    <property type="project" value="UniProtKB-KW"/>
</dbReference>
<evidence type="ECO:0000256" key="8">
    <source>
        <dbReference type="ARBA" id="ARBA00022989"/>
    </source>
</evidence>
<evidence type="ECO:0000256" key="7">
    <source>
        <dbReference type="ARBA" id="ARBA00022833"/>
    </source>
</evidence>
<keyword evidence="4 13" id="KW-0812">Transmembrane</keyword>
<name>D6Z8S9_SEGRD</name>
<dbReference type="PANTHER" id="PTHR43221">
    <property type="entry name" value="PROTEASE HTPX"/>
    <property type="match status" value="1"/>
</dbReference>
<keyword evidence="10 13" id="KW-0472">Membrane</keyword>
<dbReference type="GO" id="GO:0004222">
    <property type="term" value="F:metalloendopeptidase activity"/>
    <property type="evidence" value="ECO:0007669"/>
    <property type="project" value="InterPro"/>
</dbReference>
<gene>
    <name evidence="15" type="ordered locus">Srot_1900</name>
</gene>
<evidence type="ECO:0000256" key="13">
    <source>
        <dbReference type="SAM" id="Phobius"/>
    </source>
</evidence>
<keyword evidence="7 11" id="KW-0862">Zinc</keyword>
<keyword evidence="9 11" id="KW-0482">Metalloprotease</keyword>
<keyword evidence="6 11" id="KW-0378">Hydrolase</keyword>
<protein>
    <submittedName>
        <fullName evidence="15">Peptidase M48 Ste24p</fullName>
    </submittedName>
</protein>
<evidence type="ECO:0000256" key="2">
    <source>
        <dbReference type="ARBA" id="ARBA00022475"/>
    </source>
</evidence>
<dbReference type="HOGENOM" id="CLU_038900_2_0_11"/>
<evidence type="ECO:0000256" key="10">
    <source>
        <dbReference type="ARBA" id="ARBA00023136"/>
    </source>
</evidence>
<keyword evidence="16" id="KW-1185">Reference proteome</keyword>
<dbReference type="GO" id="GO:0046872">
    <property type="term" value="F:metal ion binding"/>
    <property type="evidence" value="ECO:0007669"/>
    <property type="project" value="UniProtKB-KW"/>
</dbReference>
<feature type="region of interest" description="Disordered" evidence="12">
    <location>
        <begin position="329"/>
        <end position="389"/>
    </location>
</feature>
<dbReference type="Pfam" id="PF01435">
    <property type="entry name" value="Peptidase_M48"/>
    <property type="match status" value="1"/>
</dbReference>
<keyword evidence="2" id="KW-1003">Cell membrane</keyword>
<keyword evidence="5" id="KW-0479">Metal-binding</keyword>
<evidence type="ECO:0000259" key="14">
    <source>
        <dbReference type="Pfam" id="PF01435"/>
    </source>
</evidence>
<organism evidence="15 16">
    <name type="scientific">Segniliparus rotundus (strain ATCC BAA-972 / CDC 1076 / CIP 108378 / DSM 44985 / JCM 13578)</name>
    <dbReference type="NCBI Taxonomy" id="640132"/>
    <lineage>
        <taxon>Bacteria</taxon>
        <taxon>Bacillati</taxon>
        <taxon>Actinomycetota</taxon>
        <taxon>Actinomycetes</taxon>
        <taxon>Mycobacteriales</taxon>
        <taxon>Segniliparaceae</taxon>
        <taxon>Segniliparus</taxon>
    </lineage>
</organism>
<evidence type="ECO:0000313" key="15">
    <source>
        <dbReference type="EMBL" id="ADG98359.1"/>
    </source>
</evidence>
<proteinExistence type="inferred from homology"/>
<dbReference type="Gene3D" id="3.30.2010.10">
    <property type="entry name" value="Metalloproteases ('zincins'), catalytic domain"/>
    <property type="match status" value="1"/>
</dbReference>
<dbReference type="CDD" id="cd07325">
    <property type="entry name" value="M48_Ste24p_like"/>
    <property type="match status" value="1"/>
</dbReference>
<dbReference type="InterPro" id="IPR050083">
    <property type="entry name" value="HtpX_protease"/>
</dbReference>
<dbReference type="EMBL" id="CP001958">
    <property type="protein sequence ID" value="ADG98359.1"/>
    <property type="molecule type" value="Genomic_DNA"/>
</dbReference>
<dbReference type="KEGG" id="srt:Srot_1900"/>
<evidence type="ECO:0000313" key="16">
    <source>
        <dbReference type="Proteomes" id="UP000002247"/>
    </source>
</evidence>
<evidence type="ECO:0000256" key="1">
    <source>
        <dbReference type="ARBA" id="ARBA00004651"/>
    </source>
</evidence>
<evidence type="ECO:0000256" key="11">
    <source>
        <dbReference type="RuleBase" id="RU003983"/>
    </source>
</evidence>
<evidence type="ECO:0000256" key="9">
    <source>
        <dbReference type="ARBA" id="ARBA00023049"/>
    </source>
</evidence>
<comment type="subcellular location">
    <subcellularLocation>
        <location evidence="1">Cell membrane</location>
        <topology evidence="1">Multi-pass membrane protein</topology>
    </subcellularLocation>
</comment>
<dbReference type="InterPro" id="IPR001915">
    <property type="entry name" value="Peptidase_M48"/>
</dbReference>
<evidence type="ECO:0000256" key="12">
    <source>
        <dbReference type="SAM" id="MobiDB-lite"/>
    </source>
</evidence>
<dbReference type="PANTHER" id="PTHR43221:SF1">
    <property type="entry name" value="PROTEASE HTPX"/>
    <property type="match status" value="1"/>
</dbReference>
<comment type="cofactor">
    <cofactor evidence="11">
        <name>Zn(2+)</name>
        <dbReference type="ChEBI" id="CHEBI:29105"/>
    </cofactor>
    <text evidence="11">Binds 1 zinc ion per subunit.</text>
</comment>
<dbReference type="Proteomes" id="UP000002247">
    <property type="component" value="Chromosome"/>
</dbReference>
<evidence type="ECO:0000256" key="5">
    <source>
        <dbReference type="ARBA" id="ARBA00022723"/>
    </source>
</evidence>
<dbReference type="STRING" id="640132.Srot_1900"/>
<dbReference type="GO" id="GO:0005886">
    <property type="term" value="C:plasma membrane"/>
    <property type="evidence" value="ECO:0007669"/>
    <property type="project" value="UniProtKB-SubCell"/>
</dbReference>
<sequence>MTDFSHSGGSGHHPRFAQPQTYQHPDAMRPAHQQRFTIPRHPGEIPLLVITILFVLFVFVLVLVLAVFAYLGVQDKAAVDHGMIVIAHPRLTERLGAVAPFFFIMLTPLLVLFGRGVLWGIRRSQAVEITPTQFPQAYQMVVHAAQHYGLKKIPEAYVMSGNGSINANASGHGFRRFITVYSDLFEVGGEARDPDALAFVIGHECGHIAAGHTSYWRMLVFQIAQYFPPLQMALSRAQEYTADNHGYSVYPQGAMGTMRLLSGGKYLNHQVDVDAYADRAARDRGFFVWFVNFLASHPIGTWRAWALRDRSKAGKLFFAPKFVPGVVAPRSPQPATPPPGAIPSVPFGRVAASVATSHESTAQPRHGDVRPEPTGQWAPPHGQGPTPPA</sequence>
<feature type="domain" description="Peptidase M48" evidence="14">
    <location>
        <begin position="134"/>
        <end position="225"/>
    </location>
</feature>
<dbReference type="AlphaFoldDB" id="D6Z8S9"/>
<evidence type="ECO:0000256" key="4">
    <source>
        <dbReference type="ARBA" id="ARBA00022692"/>
    </source>
</evidence>
<evidence type="ECO:0000256" key="3">
    <source>
        <dbReference type="ARBA" id="ARBA00022670"/>
    </source>
</evidence>